<feature type="transmembrane region" description="Helical" evidence="9">
    <location>
        <begin position="380"/>
        <end position="403"/>
    </location>
</feature>
<keyword evidence="7 9" id="KW-0472">Membrane</keyword>
<feature type="transmembrane region" description="Helical" evidence="9">
    <location>
        <begin position="286"/>
        <end position="303"/>
    </location>
</feature>
<evidence type="ECO:0000313" key="12">
    <source>
        <dbReference type="Proteomes" id="UP001265746"/>
    </source>
</evidence>
<protein>
    <recommendedName>
        <fullName evidence="10">ABC transmembrane type-1 domain-containing protein</fullName>
    </recommendedName>
</protein>
<evidence type="ECO:0000313" key="11">
    <source>
        <dbReference type="EMBL" id="KAK2605612.1"/>
    </source>
</evidence>
<dbReference type="InterPro" id="IPR044726">
    <property type="entry name" value="ABCC_6TM_D2"/>
</dbReference>
<dbReference type="CDD" id="cd18580">
    <property type="entry name" value="ABC_6TM_ABCC_D2"/>
    <property type="match status" value="1"/>
</dbReference>
<dbReference type="PROSITE" id="PS50929">
    <property type="entry name" value="ABC_TM1F"/>
    <property type="match status" value="1"/>
</dbReference>
<dbReference type="EMBL" id="JAUJFL010000004">
    <property type="protein sequence ID" value="KAK2605612.1"/>
    <property type="molecule type" value="Genomic_DNA"/>
</dbReference>
<evidence type="ECO:0000256" key="5">
    <source>
        <dbReference type="ARBA" id="ARBA00022840"/>
    </source>
</evidence>
<dbReference type="Pfam" id="PF00005">
    <property type="entry name" value="ABC_tran"/>
    <property type="match status" value="1"/>
</dbReference>
<evidence type="ECO:0000259" key="10">
    <source>
        <dbReference type="PROSITE" id="PS50929"/>
    </source>
</evidence>
<dbReference type="Proteomes" id="UP001265746">
    <property type="component" value="Unassembled WGS sequence"/>
</dbReference>
<feature type="compositionally biased region" description="Basic and acidic residues" evidence="8">
    <location>
        <begin position="446"/>
        <end position="456"/>
    </location>
</feature>
<evidence type="ECO:0000256" key="6">
    <source>
        <dbReference type="ARBA" id="ARBA00022989"/>
    </source>
</evidence>
<dbReference type="PANTHER" id="PTHR24223">
    <property type="entry name" value="ATP-BINDING CASSETTE SUB-FAMILY C"/>
    <property type="match status" value="1"/>
</dbReference>
<dbReference type="Gene3D" id="3.40.50.300">
    <property type="entry name" value="P-loop containing nucleotide triphosphate hydrolases"/>
    <property type="match status" value="1"/>
</dbReference>
<keyword evidence="12" id="KW-1185">Reference proteome</keyword>
<sequence length="617" mass="67505">MESGAADDDLHSNWNWNLSLIRRLSLSWVPILMKSNVASNSYTTTRASLKLMRQDGLDARTAVVIFDNLSGQCGLLREESITIIITAHSSKIEICGKVDHVSVLSDGRVQCNQIHPDSIDPLVWGVIEDKTSANEKDENYNTASVVDFSVQTKQRKPLRPLGSRLTKVRISNERRLSARSGFCCRFVYASGSTVPKVWLRFWTQHGTNAKNEIYAGVYAVLSISGIVGVAAAIVFFLILVIPNSAQNLHMLLLKHILAGPLYFFLQMDSGTILNRFRQDMTQVDQVLPVVAVQIGFAALGVLTKLGHVASGSSCYLLTSRQVRHIDLDCKAPLYTAFTETLAGLAAVRAFTWQNDLISRHLKLLDTGQKAYYLMFCLQRWLNVVLDLFTAGLAVLLVAVALNLPGSMSKGAMGPPGHTRPHRSKHIPDQDVSLGALSRPGTIVDRTPQETRGEEASQRNPPGWPTAGRGGGGRVVFENVTAAFRLFAVASLHLSQDPVTLSGTVRQNLDQECRLAHDSPDLETMLAQVDIWSVVSARGSLDADYSSLGFSAGQKQLSCLARAALHKSRVMLLDEAISGVDQTTDETCEGSSENNLKTLLSSKFLTGWTRLWAVTSSC</sequence>
<dbReference type="SUPFAM" id="SSF90123">
    <property type="entry name" value="ABC transporter transmembrane region"/>
    <property type="match status" value="1"/>
</dbReference>
<feature type="domain" description="ABC transmembrane type-1" evidence="10">
    <location>
        <begin position="214"/>
        <end position="403"/>
    </location>
</feature>
<feature type="region of interest" description="Disordered" evidence="8">
    <location>
        <begin position="410"/>
        <end position="470"/>
    </location>
</feature>
<dbReference type="PANTHER" id="PTHR24223:SF399">
    <property type="entry name" value="ABC TRANSPORTER ATNG"/>
    <property type="match status" value="1"/>
</dbReference>
<organism evidence="11 12">
    <name type="scientific">Phomopsis amygdali</name>
    <name type="common">Fusicoccum amygdali</name>
    <dbReference type="NCBI Taxonomy" id="1214568"/>
    <lineage>
        <taxon>Eukaryota</taxon>
        <taxon>Fungi</taxon>
        <taxon>Dikarya</taxon>
        <taxon>Ascomycota</taxon>
        <taxon>Pezizomycotina</taxon>
        <taxon>Sordariomycetes</taxon>
        <taxon>Sordariomycetidae</taxon>
        <taxon>Diaporthales</taxon>
        <taxon>Diaporthaceae</taxon>
        <taxon>Diaporthe</taxon>
    </lineage>
</organism>
<gene>
    <name evidence="11" type="ORF">N8I77_008438</name>
</gene>
<dbReference type="AlphaFoldDB" id="A0AAD9SE63"/>
<dbReference type="Pfam" id="PF00664">
    <property type="entry name" value="ABC_membrane"/>
    <property type="match status" value="2"/>
</dbReference>
<keyword evidence="4" id="KW-0547">Nucleotide-binding</keyword>
<dbReference type="GO" id="GO:0005524">
    <property type="term" value="F:ATP binding"/>
    <property type="evidence" value="ECO:0007669"/>
    <property type="project" value="UniProtKB-KW"/>
</dbReference>
<evidence type="ECO:0000256" key="1">
    <source>
        <dbReference type="ARBA" id="ARBA00004141"/>
    </source>
</evidence>
<dbReference type="InterPro" id="IPR011527">
    <property type="entry name" value="ABC1_TM_dom"/>
</dbReference>
<proteinExistence type="predicted"/>
<dbReference type="GO" id="GO:0016887">
    <property type="term" value="F:ATP hydrolysis activity"/>
    <property type="evidence" value="ECO:0007669"/>
    <property type="project" value="InterPro"/>
</dbReference>
<dbReference type="InterPro" id="IPR050173">
    <property type="entry name" value="ABC_transporter_C-like"/>
</dbReference>
<dbReference type="GO" id="GO:0016020">
    <property type="term" value="C:membrane"/>
    <property type="evidence" value="ECO:0007669"/>
    <property type="project" value="UniProtKB-SubCell"/>
</dbReference>
<accession>A0AAD9SE63</accession>
<feature type="transmembrane region" description="Helical" evidence="9">
    <location>
        <begin position="217"/>
        <end position="241"/>
    </location>
</feature>
<feature type="transmembrane region" description="Helical" evidence="9">
    <location>
        <begin position="247"/>
        <end position="265"/>
    </location>
</feature>
<dbReference type="SUPFAM" id="SSF52540">
    <property type="entry name" value="P-loop containing nucleoside triphosphate hydrolases"/>
    <property type="match status" value="1"/>
</dbReference>
<dbReference type="InterPro" id="IPR003439">
    <property type="entry name" value="ABC_transporter-like_ATP-bd"/>
</dbReference>
<evidence type="ECO:0000256" key="2">
    <source>
        <dbReference type="ARBA" id="ARBA00022448"/>
    </source>
</evidence>
<comment type="caution">
    <text evidence="11">The sequence shown here is derived from an EMBL/GenBank/DDBJ whole genome shotgun (WGS) entry which is preliminary data.</text>
</comment>
<keyword evidence="3 9" id="KW-0812">Transmembrane</keyword>
<evidence type="ECO:0000256" key="8">
    <source>
        <dbReference type="SAM" id="MobiDB-lite"/>
    </source>
</evidence>
<name>A0AAD9SE63_PHOAM</name>
<keyword evidence="6 9" id="KW-1133">Transmembrane helix</keyword>
<dbReference type="InterPro" id="IPR036640">
    <property type="entry name" value="ABC1_TM_sf"/>
</dbReference>
<evidence type="ECO:0000256" key="9">
    <source>
        <dbReference type="SAM" id="Phobius"/>
    </source>
</evidence>
<reference evidence="11" key="1">
    <citation type="submission" date="2023-06" db="EMBL/GenBank/DDBJ databases">
        <authorList>
            <person name="Noh H."/>
        </authorList>
    </citation>
    <scope>NUCLEOTIDE SEQUENCE</scope>
    <source>
        <strain evidence="11">DUCC20226</strain>
    </source>
</reference>
<dbReference type="InterPro" id="IPR027417">
    <property type="entry name" value="P-loop_NTPase"/>
</dbReference>
<evidence type="ECO:0000256" key="4">
    <source>
        <dbReference type="ARBA" id="ARBA00022741"/>
    </source>
</evidence>
<keyword evidence="2" id="KW-0813">Transport</keyword>
<dbReference type="Gene3D" id="1.20.1560.10">
    <property type="entry name" value="ABC transporter type 1, transmembrane domain"/>
    <property type="match status" value="1"/>
</dbReference>
<comment type="subcellular location">
    <subcellularLocation>
        <location evidence="1">Membrane</location>
        <topology evidence="1">Multi-pass membrane protein</topology>
    </subcellularLocation>
</comment>
<keyword evidence="5" id="KW-0067">ATP-binding</keyword>
<dbReference type="GO" id="GO:0140359">
    <property type="term" value="F:ABC-type transporter activity"/>
    <property type="evidence" value="ECO:0007669"/>
    <property type="project" value="InterPro"/>
</dbReference>
<evidence type="ECO:0000256" key="3">
    <source>
        <dbReference type="ARBA" id="ARBA00022692"/>
    </source>
</evidence>
<evidence type="ECO:0000256" key="7">
    <source>
        <dbReference type="ARBA" id="ARBA00023136"/>
    </source>
</evidence>